<keyword evidence="1" id="KW-0472">Membrane</keyword>
<feature type="transmembrane region" description="Helical" evidence="1">
    <location>
        <begin position="233"/>
        <end position="252"/>
    </location>
</feature>
<dbReference type="Gene3D" id="1.20.1440.130">
    <property type="entry name" value="VKOR domain"/>
    <property type="match status" value="1"/>
</dbReference>
<keyword evidence="1" id="KW-0812">Transmembrane</keyword>
<proteinExistence type="predicted"/>
<keyword evidence="1" id="KW-1133">Transmembrane helix</keyword>
<dbReference type="RefSeq" id="WP_066692779.1">
    <property type="nucleotide sequence ID" value="NZ_FRBM01000013.1"/>
</dbReference>
<feature type="transmembrane region" description="Helical" evidence="1">
    <location>
        <begin position="209"/>
        <end position="227"/>
    </location>
</feature>
<feature type="transmembrane region" description="Helical" evidence="1">
    <location>
        <begin position="154"/>
        <end position="172"/>
    </location>
</feature>
<evidence type="ECO:0000256" key="1">
    <source>
        <dbReference type="SAM" id="Phobius"/>
    </source>
</evidence>
<dbReference type="EMBL" id="MAYF01000057">
    <property type="protein sequence ID" value="OCA79691.1"/>
    <property type="molecule type" value="Genomic_DNA"/>
</dbReference>
<feature type="transmembrane region" description="Helical" evidence="1">
    <location>
        <begin position="261"/>
        <end position="280"/>
    </location>
</feature>
<organism evidence="3 5">
    <name type="scientific">Chryseobacterium contaminans</name>
    <dbReference type="NCBI Taxonomy" id="1423959"/>
    <lineage>
        <taxon>Bacteria</taxon>
        <taxon>Pseudomonadati</taxon>
        <taxon>Bacteroidota</taxon>
        <taxon>Flavobacteriia</taxon>
        <taxon>Flavobacteriales</taxon>
        <taxon>Weeksellaceae</taxon>
        <taxon>Chryseobacterium group</taxon>
        <taxon>Chryseobacterium</taxon>
    </lineage>
</organism>
<dbReference type="STRING" id="1423959.SAMN05444407_1138"/>
<dbReference type="InterPro" id="IPR038354">
    <property type="entry name" value="VKOR_sf"/>
</dbReference>
<gene>
    <name evidence="2" type="ORF">BBH99_05430</name>
    <name evidence="3" type="ORF">SAMN05444407_1138</name>
</gene>
<evidence type="ECO:0000313" key="3">
    <source>
        <dbReference type="EMBL" id="SHM32821.1"/>
    </source>
</evidence>
<evidence type="ECO:0000313" key="5">
    <source>
        <dbReference type="Proteomes" id="UP000184069"/>
    </source>
</evidence>
<name>A0A1M7HW70_9FLAO</name>
<keyword evidence="4" id="KW-1185">Reference proteome</keyword>
<reference evidence="2 4" key="1">
    <citation type="submission" date="2016-07" db="EMBL/GenBank/DDBJ databases">
        <authorList>
            <person name="Jeong J.-J."/>
            <person name="Kim D.W."/>
            <person name="Sang M.K."/>
            <person name="Choi I.-G."/>
            <person name="Kim K.D."/>
        </authorList>
    </citation>
    <scope>NUCLEOTIDE SEQUENCE [LARGE SCALE GENOMIC DNA]</scope>
    <source>
        <strain evidence="2 4">C-26</strain>
    </source>
</reference>
<protein>
    <submittedName>
        <fullName evidence="3">Vitamin K epoxide reductase family protein</fullName>
    </submittedName>
</protein>
<feature type="transmembrane region" description="Helical" evidence="1">
    <location>
        <begin position="130"/>
        <end position="148"/>
    </location>
</feature>
<sequence length="281" mass="32714">MVESISNILKYLEKKDIYLDKKEFSFQVNSHPAFPSLLSIVSALNVNKISNYAIEIDNSEINELPEDFMTFIEFTDHKQEFTFVEKISEGYLVSGKHKMSEKDFLLKWNNIVVLLDEPEPFSVEKKKGGYRMLFVSIIIVALLIYSYYQMNIFHFIYFFLSLCGFLLSVLSLRKVFGIESPVMNKVCSGTYTDCSFSEEEKNRNFISGFGDYSLVYFFTNIISVLYLDTITFITIQKILLIIIVPIIGYSLFYQFFRIKKVCPMCIGIIILLLLQTYILFL</sequence>
<evidence type="ECO:0000313" key="4">
    <source>
        <dbReference type="Proteomes" id="UP000093508"/>
    </source>
</evidence>
<dbReference type="AlphaFoldDB" id="A0A1M7HW70"/>
<accession>A0A1M7HW70</accession>
<dbReference type="Proteomes" id="UP000184069">
    <property type="component" value="Unassembled WGS sequence"/>
</dbReference>
<evidence type="ECO:0000313" key="2">
    <source>
        <dbReference type="EMBL" id="OCA79691.1"/>
    </source>
</evidence>
<reference evidence="3 5" key="2">
    <citation type="submission" date="2016-11" db="EMBL/GenBank/DDBJ databases">
        <authorList>
            <person name="Jaros S."/>
            <person name="Januszkiewicz K."/>
            <person name="Wedrychowicz H."/>
        </authorList>
    </citation>
    <scope>NUCLEOTIDE SEQUENCE [LARGE SCALE GENOMIC DNA]</scope>
    <source>
        <strain evidence="3 5">DSM 27621</strain>
    </source>
</reference>
<dbReference type="CDD" id="cd12921">
    <property type="entry name" value="VKOR_4"/>
    <property type="match status" value="1"/>
</dbReference>
<dbReference type="Proteomes" id="UP000093508">
    <property type="component" value="Unassembled WGS sequence"/>
</dbReference>
<dbReference type="EMBL" id="FRBM01000013">
    <property type="protein sequence ID" value="SHM32821.1"/>
    <property type="molecule type" value="Genomic_DNA"/>
</dbReference>
<dbReference type="OrthoDB" id="1100563at2"/>